<comment type="caution">
    <text evidence="2">The sequence shown here is derived from an EMBL/GenBank/DDBJ whole genome shotgun (WGS) entry which is preliminary data.</text>
</comment>
<dbReference type="Proteomes" id="UP000233551">
    <property type="component" value="Unassembled WGS sequence"/>
</dbReference>
<evidence type="ECO:0000313" key="5">
    <source>
        <dbReference type="Proteomes" id="UP000233551"/>
    </source>
</evidence>
<dbReference type="EMBL" id="PGOL01001987">
    <property type="protein sequence ID" value="PKI51903.1"/>
    <property type="molecule type" value="Genomic_DNA"/>
</dbReference>
<evidence type="ECO:0000256" key="1">
    <source>
        <dbReference type="SAM" id="SignalP"/>
    </source>
</evidence>
<feature type="signal peptide" evidence="1">
    <location>
        <begin position="1"/>
        <end position="24"/>
    </location>
</feature>
<dbReference type="Proteomes" id="UP000197138">
    <property type="component" value="Unassembled WGS sequence"/>
</dbReference>
<proteinExistence type="predicted"/>
<reference evidence="2" key="2">
    <citation type="submission" date="2017-06" db="EMBL/GenBank/DDBJ databases">
        <title>The pomegranate genome and the genomics of punicalagin biosynthesis.</title>
        <authorList>
            <person name="Xu C."/>
        </authorList>
    </citation>
    <scope>NUCLEOTIDE SEQUENCE [LARGE SCALE GENOMIC DNA]</scope>
    <source>
        <tissue evidence="2">Fresh leaf</tissue>
    </source>
</reference>
<reference evidence="4" key="1">
    <citation type="journal article" date="2017" name="Plant J.">
        <title>The pomegranate (Punica granatum L.) genome and the genomics of punicalagin biosynthesis.</title>
        <authorList>
            <person name="Qin G."/>
            <person name="Xu C."/>
            <person name="Ming R."/>
            <person name="Tang H."/>
            <person name="Guyot R."/>
            <person name="Kramer E.M."/>
            <person name="Hu Y."/>
            <person name="Yi X."/>
            <person name="Qi Y."/>
            <person name="Xu X."/>
            <person name="Gao Z."/>
            <person name="Pan H."/>
            <person name="Jian J."/>
            <person name="Tian Y."/>
            <person name="Yue Z."/>
            <person name="Xu Y."/>
        </authorList>
    </citation>
    <scope>NUCLEOTIDE SEQUENCE [LARGE SCALE GENOMIC DNA]</scope>
    <source>
        <strain evidence="4">cv. Dabenzi</strain>
    </source>
</reference>
<organism evidence="2 4">
    <name type="scientific">Punica granatum</name>
    <name type="common">Pomegranate</name>
    <dbReference type="NCBI Taxonomy" id="22663"/>
    <lineage>
        <taxon>Eukaryota</taxon>
        <taxon>Viridiplantae</taxon>
        <taxon>Streptophyta</taxon>
        <taxon>Embryophyta</taxon>
        <taxon>Tracheophyta</taxon>
        <taxon>Spermatophyta</taxon>
        <taxon>Magnoliopsida</taxon>
        <taxon>eudicotyledons</taxon>
        <taxon>Gunneridae</taxon>
        <taxon>Pentapetalae</taxon>
        <taxon>rosids</taxon>
        <taxon>malvids</taxon>
        <taxon>Myrtales</taxon>
        <taxon>Lythraceae</taxon>
        <taxon>Punica</taxon>
    </lineage>
</organism>
<gene>
    <name evidence="2" type="ORF">CDL15_Pgr026352</name>
    <name evidence="3" type="ORF">CRG98_027736</name>
</gene>
<protein>
    <submittedName>
        <fullName evidence="2">Uncharacterized protein</fullName>
    </submittedName>
</protein>
<feature type="chain" id="PRO_5014072034" evidence="1">
    <location>
        <begin position="25"/>
        <end position="79"/>
    </location>
</feature>
<accession>A0A218XNS9</accession>
<evidence type="ECO:0000313" key="2">
    <source>
        <dbReference type="EMBL" id="OWM86460.1"/>
    </source>
</evidence>
<evidence type="ECO:0000313" key="3">
    <source>
        <dbReference type="EMBL" id="PKI51903.1"/>
    </source>
</evidence>
<keyword evidence="1" id="KW-0732">Signal</keyword>
<dbReference type="EMBL" id="MTKT01001082">
    <property type="protein sequence ID" value="OWM86460.1"/>
    <property type="molecule type" value="Genomic_DNA"/>
</dbReference>
<keyword evidence="5" id="KW-1185">Reference proteome</keyword>
<dbReference type="AlphaFoldDB" id="A0A218XNS9"/>
<evidence type="ECO:0000313" key="4">
    <source>
        <dbReference type="Proteomes" id="UP000197138"/>
    </source>
</evidence>
<sequence>MKSVIRGSSSFIVLIIMIMTILHAQVILSDDQYLNDCPWRNRKLQNVGGITVKRIRICRSLPRHSPGGAVPAPCIPPRL</sequence>
<name>A0A218XNS9_PUNGR</name>
<reference evidence="3 5" key="3">
    <citation type="submission" date="2017-11" db="EMBL/GenBank/DDBJ databases">
        <title>De-novo sequencing of pomegranate (Punica granatum L.) genome.</title>
        <authorList>
            <person name="Akparov Z."/>
            <person name="Amiraslanov A."/>
            <person name="Hajiyeva S."/>
            <person name="Abbasov M."/>
            <person name="Kaur K."/>
            <person name="Hamwieh A."/>
            <person name="Solovyev V."/>
            <person name="Salamov A."/>
            <person name="Braich B."/>
            <person name="Kosarev P."/>
            <person name="Mahmoud A."/>
            <person name="Hajiyev E."/>
            <person name="Babayeva S."/>
            <person name="Izzatullayeva V."/>
            <person name="Mammadov A."/>
            <person name="Mammadov A."/>
            <person name="Sharifova S."/>
            <person name="Ojaghi J."/>
            <person name="Eynullazada K."/>
            <person name="Bayramov B."/>
            <person name="Abdulazimova A."/>
            <person name="Shahmuradov I."/>
        </authorList>
    </citation>
    <scope>NUCLEOTIDE SEQUENCE [LARGE SCALE GENOMIC DNA]</scope>
    <source>
        <strain evidence="3">AG2017</strain>
        <strain evidence="5">cv. AG2017</strain>
        <tissue evidence="3">Leaf</tissue>
    </source>
</reference>